<evidence type="ECO:0000256" key="1">
    <source>
        <dbReference type="SAM" id="MobiDB-lite"/>
    </source>
</evidence>
<accession>A0AA39JQC6</accession>
<comment type="caution">
    <text evidence="2">The sequence shown here is derived from an EMBL/GenBank/DDBJ whole genome shotgun (WGS) entry which is preliminary data.</text>
</comment>
<dbReference type="AlphaFoldDB" id="A0AA39JQC6"/>
<evidence type="ECO:0000313" key="3">
    <source>
        <dbReference type="Proteomes" id="UP001175211"/>
    </source>
</evidence>
<keyword evidence="3" id="KW-1185">Reference proteome</keyword>
<proteinExistence type="predicted"/>
<organism evidence="2 3">
    <name type="scientific">Armillaria tabescens</name>
    <name type="common">Ringless honey mushroom</name>
    <name type="synonym">Agaricus tabescens</name>
    <dbReference type="NCBI Taxonomy" id="1929756"/>
    <lineage>
        <taxon>Eukaryota</taxon>
        <taxon>Fungi</taxon>
        <taxon>Dikarya</taxon>
        <taxon>Basidiomycota</taxon>
        <taxon>Agaricomycotina</taxon>
        <taxon>Agaricomycetes</taxon>
        <taxon>Agaricomycetidae</taxon>
        <taxon>Agaricales</taxon>
        <taxon>Marasmiineae</taxon>
        <taxon>Physalacriaceae</taxon>
        <taxon>Desarmillaria</taxon>
    </lineage>
</organism>
<evidence type="ECO:0000313" key="2">
    <source>
        <dbReference type="EMBL" id="KAK0446991.1"/>
    </source>
</evidence>
<dbReference type="RefSeq" id="XP_060326016.1">
    <property type="nucleotide sequence ID" value="XM_060470025.1"/>
</dbReference>
<dbReference type="Proteomes" id="UP001175211">
    <property type="component" value="Unassembled WGS sequence"/>
</dbReference>
<dbReference type="GeneID" id="85353573"/>
<feature type="region of interest" description="Disordered" evidence="1">
    <location>
        <begin position="76"/>
        <end position="103"/>
    </location>
</feature>
<protein>
    <submittedName>
        <fullName evidence="2">Uncharacterized protein</fullName>
    </submittedName>
</protein>
<gene>
    <name evidence="2" type="ORF">EV420DRAFT_1483893</name>
</gene>
<name>A0AA39JQC6_ARMTA</name>
<feature type="compositionally biased region" description="Polar residues" evidence="1">
    <location>
        <begin position="80"/>
        <end position="89"/>
    </location>
</feature>
<reference evidence="2" key="1">
    <citation type="submission" date="2023-06" db="EMBL/GenBank/DDBJ databases">
        <authorList>
            <consortium name="Lawrence Berkeley National Laboratory"/>
            <person name="Ahrendt S."/>
            <person name="Sahu N."/>
            <person name="Indic B."/>
            <person name="Wong-Bajracharya J."/>
            <person name="Merenyi Z."/>
            <person name="Ke H.-M."/>
            <person name="Monk M."/>
            <person name="Kocsube S."/>
            <person name="Drula E."/>
            <person name="Lipzen A."/>
            <person name="Balint B."/>
            <person name="Henrissat B."/>
            <person name="Andreopoulos B."/>
            <person name="Martin F.M."/>
            <person name="Harder C.B."/>
            <person name="Rigling D."/>
            <person name="Ford K.L."/>
            <person name="Foster G.D."/>
            <person name="Pangilinan J."/>
            <person name="Papanicolaou A."/>
            <person name="Barry K."/>
            <person name="LaButti K."/>
            <person name="Viragh M."/>
            <person name="Koriabine M."/>
            <person name="Yan M."/>
            <person name="Riley R."/>
            <person name="Champramary S."/>
            <person name="Plett K.L."/>
            <person name="Tsai I.J."/>
            <person name="Slot J."/>
            <person name="Sipos G."/>
            <person name="Plett J."/>
            <person name="Nagy L.G."/>
            <person name="Grigoriev I.V."/>
        </authorList>
    </citation>
    <scope>NUCLEOTIDE SEQUENCE</scope>
    <source>
        <strain evidence="2">CCBAS 213</strain>
    </source>
</reference>
<sequence>MVICFHQEKIFAEPGIEKRQDGRCRAIGKQSTSHRHPYSVKRDWFKSLVQKADKAHHRDAVCDDYPNDIFIDMLSGGPSGSTTNKNNIPKLTREKPKINSSSSASIAVEMVRRQRTLSSALNKEHNNGKRWWWNERKGNSATALSLFSDGARFPASSNLTSQTSAKEISGPITVVFLPFSPRIKVSFTRSLIRPRVPLPTSIANVTTTAAAYWRLSYAHKINMDFVMPNRTADKEFEVRMPTIATSVFWQYWFQKQQ</sequence>
<dbReference type="EMBL" id="JAUEPS010000045">
    <property type="protein sequence ID" value="KAK0446991.1"/>
    <property type="molecule type" value="Genomic_DNA"/>
</dbReference>